<protein>
    <submittedName>
        <fullName evidence="8">Zinc finger, CCCH type domain-containing protein, related</fullName>
    </submittedName>
</protein>
<dbReference type="SMART" id="SM00356">
    <property type="entry name" value="ZnF_C3H1"/>
    <property type="match status" value="3"/>
</dbReference>
<evidence type="ECO:0000313" key="8">
    <source>
        <dbReference type="EMBL" id="CDJ67878.1"/>
    </source>
</evidence>
<evidence type="ECO:0000256" key="4">
    <source>
        <dbReference type="ARBA" id="ARBA00022833"/>
    </source>
</evidence>
<feature type="zinc finger region" description="C3H1-type" evidence="5">
    <location>
        <begin position="1"/>
        <end position="23"/>
    </location>
</feature>
<dbReference type="PANTHER" id="PTHR12547:SF18">
    <property type="entry name" value="PROTEIN TIS11"/>
    <property type="match status" value="1"/>
</dbReference>
<dbReference type="SUPFAM" id="SSF90229">
    <property type="entry name" value="CCCH zinc finger"/>
    <property type="match status" value="3"/>
</dbReference>
<sequence>MCAFHARGQCKYGAGCSYAHAASEVRQPLNLRKTRLCLSFQKGRCSSSSSNCNFAHGAHELRAPHGLYKTQLCLFWLAGRCGAGRSCRHAHGDEELQQKPQSPGPPRSSSPARKGLAAARGHSGASLDTLAG</sequence>
<dbReference type="AlphaFoldDB" id="U6MXW2"/>
<dbReference type="RefSeq" id="XP_013436345.1">
    <property type="nucleotide sequence ID" value="XM_013580891.1"/>
</dbReference>
<dbReference type="InterPro" id="IPR000571">
    <property type="entry name" value="Znf_CCCH"/>
</dbReference>
<keyword evidence="4 5" id="KW-0862">Zinc</keyword>
<evidence type="ECO:0000256" key="2">
    <source>
        <dbReference type="ARBA" id="ARBA00022737"/>
    </source>
</evidence>
<feature type="domain" description="C3H1-type" evidence="7">
    <location>
        <begin position="31"/>
        <end position="59"/>
    </location>
</feature>
<reference evidence="8" key="2">
    <citation type="submission" date="2013-10" db="EMBL/GenBank/DDBJ databases">
        <authorList>
            <person name="Aslett M."/>
        </authorList>
    </citation>
    <scope>NUCLEOTIDE SEQUENCE [LARGE SCALE GENOMIC DNA]</scope>
    <source>
        <strain evidence="8">Houghton</strain>
    </source>
</reference>
<dbReference type="InterPro" id="IPR045877">
    <property type="entry name" value="ZFP36-like"/>
</dbReference>
<evidence type="ECO:0000256" key="5">
    <source>
        <dbReference type="PROSITE-ProRule" id="PRU00723"/>
    </source>
</evidence>
<dbReference type="OrthoDB" id="330598at2759"/>
<organism evidence="8 9">
    <name type="scientific">Eimeria necatrix</name>
    <dbReference type="NCBI Taxonomy" id="51315"/>
    <lineage>
        <taxon>Eukaryota</taxon>
        <taxon>Sar</taxon>
        <taxon>Alveolata</taxon>
        <taxon>Apicomplexa</taxon>
        <taxon>Conoidasida</taxon>
        <taxon>Coccidia</taxon>
        <taxon>Eucoccidiorida</taxon>
        <taxon>Eimeriorina</taxon>
        <taxon>Eimeriidae</taxon>
        <taxon>Eimeria</taxon>
    </lineage>
</organism>
<keyword evidence="9" id="KW-1185">Reference proteome</keyword>
<dbReference type="PROSITE" id="PS50103">
    <property type="entry name" value="ZF_C3H1"/>
    <property type="match status" value="3"/>
</dbReference>
<keyword evidence="3 5" id="KW-0863">Zinc-finger</keyword>
<proteinExistence type="predicted"/>
<dbReference type="InterPro" id="IPR036855">
    <property type="entry name" value="Znf_CCCH_sf"/>
</dbReference>
<evidence type="ECO:0000259" key="7">
    <source>
        <dbReference type="PROSITE" id="PS50103"/>
    </source>
</evidence>
<dbReference type="GO" id="GO:0003729">
    <property type="term" value="F:mRNA binding"/>
    <property type="evidence" value="ECO:0007669"/>
    <property type="project" value="InterPro"/>
</dbReference>
<gene>
    <name evidence="8" type="ORF">ENH_00043850</name>
</gene>
<dbReference type="EMBL" id="HG725037">
    <property type="protein sequence ID" value="CDJ67878.1"/>
    <property type="molecule type" value="Genomic_DNA"/>
</dbReference>
<dbReference type="PANTHER" id="PTHR12547">
    <property type="entry name" value="CCCH ZINC FINGER/TIS11-RELATED"/>
    <property type="match status" value="1"/>
</dbReference>
<feature type="domain" description="C3H1-type" evidence="7">
    <location>
        <begin position="1"/>
        <end position="23"/>
    </location>
</feature>
<keyword evidence="2" id="KW-0677">Repeat</keyword>
<dbReference type="Proteomes" id="UP000030754">
    <property type="component" value="Unassembled WGS sequence"/>
</dbReference>
<dbReference type="GO" id="GO:0008270">
    <property type="term" value="F:zinc ion binding"/>
    <property type="evidence" value="ECO:0007669"/>
    <property type="project" value="UniProtKB-KW"/>
</dbReference>
<dbReference type="Gene3D" id="4.10.1000.10">
    <property type="entry name" value="Zinc finger, CCCH-type"/>
    <property type="match status" value="3"/>
</dbReference>
<reference evidence="8" key="1">
    <citation type="submission" date="2013-10" db="EMBL/GenBank/DDBJ databases">
        <title>Genomic analysis of the causative agents of coccidiosis in chickens.</title>
        <authorList>
            <person name="Reid A.J."/>
            <person name="Blake D."/>
            <person name="Billington K."/>
            <person name="Browne H."/>
            <person name="Dunn M."/>
            <person name="Hung S."/>
            <person name="Kawahara F."/>
            <person name="Miranda-Saavedra D."/>
            <person name="Mourier T."/>
            <person name="Nagra H."/>
            <person name="Otto T.D."/>
            <person name="Rawlings N."/>
            <person name="Sanchez A."/>
            <person name="Sanders M."/>
            <person name="Subramaniam C."/>
            <person name="Tay Y."/>
            <person name="Dear P."/>
            <person name="Doerig C."/>
            <person name="Gruber A."/>
            <person name="Parkinson J."/>
            <person name="Shirley M."/>
            <person name="Wan K.L."/>
            <person name="Berriman M."/>
            <person name="Tomley F."/>
            <person name="Pain A."/>
        </authorList>
    </citation>
    <scope>NUCLEOTIDE SEQUENCE [LARGE SCALE GENOMIC DNA]</scope>
    <source>
        <strain evidence="8">Houghton</strain>
    </source>
</reference>
<feature type="domain" description="C3H1-type" evidence="7">
    <location>
        <begin position="67"/>
        <end position="94"/>
    </location>
</feature>
<evidence type="ECO:0000256" key="1">
    <source>
        <dbReference type="ARBA" id="ARBA00022723"/>
    </source>
</evidence>
<feature type="non-terminal residue" evidence="8">
    <location>
        <position position="132"/>
    </location>
</feature>
<evidence type="ECO:0000256" key="3">
    <source>
        <dbReference type="ARBA" id="ARBA00022771"/>
    </source>
</evidence>
<feature type="region of interest" description="Disordered" evidence="6">
    <location>
        <begin position="85"/>
        <end position="132"/>
    </location>
</feature>
<evidence type="ECO:0000256" key="6">
    <source>
        <dbReference type="SAM" id="MobiDB-lite"/>
    </source>
</evidence>
<feature type="zinc finger region" description="C3H1-type" evidence="5">
    <location>
        <begin position="67"/>
        <end position="94"/>
    </location>
</feature>
<dbReference type="GeneID" id="25474542"/>
<dbReference type="VEuPathDB" id="ToxoDB:ENH_00043850"/>
<accession>U6MXW2</accession>
<keyword evidence="1 5" id="KW-0479">Metal-binding</keyword>
<evidence type="ECO:0000313" key="9">
    <source>
        <dbReference type="Proteomes" id="UP000030754"/>
    </source>
</evidence>
<feature type="zinc finger region" description="C3H1-type" evidence="5">
    <location>
        <begin position="31"/>
        <end position="59"/>
    </location>
</feature>
<name>U6MXW2_9EIME</name>